<proteinExistence type="predicted"/>
<evidence type="ECO:0000313" key="4">
    <source>
        <dbReference type="Proteomes" id="UP000250266"/>
    </source>
</evidence>
<dbReference type="GO" id="GO:0005634">
    <property type="term" value="C:nucleus"/>
    <property type="evidence" value="ECO:0007669"/>
    <property type="project" value="TreeGrafter"/>
</dbReference>
<feature type="non-terminal residue" evidence="3">
    <location>
        <position position="74"/>
    </location>
</feature>
<dbReference type="AlphaFoldDB" id="A0A8E2JC70"/>
<protein>
    <submittedName>
        <fullName evidence="3">Uncharacterized protein</fullName>
    </submittedName>
</protein>
<dbReference type="Proteomes" id="UP000250266">
    <property type="component" value="Unassembled WGS sequence"/>
</dbReference>
<name>A0A8E2JC70_9PEZI</name>
<dbReference type="EMBL" id="KV745157">
    <property type="protein sequence ID" value="OCK77073.1"/>
    <property type="molecule type" value="Genomic_DNA"/>
</dbReference>
<dbReference type="SUPFAM" id="SSF48403">
    <property type="entry name" value="Ankyrin repeat"/>
    <property type="match status" value="1"/>
</dbReference>
<dbReference type="Pfam" id="PF12796">
    <property type="entry name" value="Ank_2"/>
    <property type="match status" value="1"/>
</dbReference>
<evidence type="ECO:0000256" key="1">
    <source>
        <dbReference type="ARBA" id="ARBA00022737"/>
    </source>
</evidence>
<keyword evidence="1" id="KW-0677">Repeat</keyword>
<dbReference type="InterPro" id="IPR050776">
    <property type="entry name" value="Ank_Repeat/CDKN_Inhibitor"/>
</dbReference>
<evidence type="ECO:0000313" key="3">
    <source>
        <dbReference type="EMBL" id="OCK77073.1"/>
    </source>
</evidence>
<organism evidence="3 4">
    <name type="scientific">Lepidopterella palustris CBS 459.81</name>
    <dbReference type="NCBI Taxonomy" id="1314670"/>
    <lineage>
        <taxon>Eukaryota</taxon>
        <taxon>Fungi</taxon>
        <taxon>Dikarya</taxon>
        <taxon>Ascomycota</taxon>
        <taxon>Pezizomycotina</taxon>
        <taxon>Dothideomycetes</taxon>
        <taxon>Pleosporomycetidae</taxon>
        <taxon>Mytilinidiales</taxon>
        <taxon>Argynnaceae</taxon>
        <taxon>Lepidopterella</taxon>
    </lineage>
</organism>
<dbReference type="OrthoDB" id="539213at2759"/>
<dbReference type="PANTHER" id="PTHR24201:SF2">
    <property type="entry name" value="ANKYRIN REPEAT DOMAIN-CONTAINING PROTEIN 42"/>
    <property type="match status" value="1"/>
</dbReference>
<accession>A0A8E2JC70</accession>
<feature type="non-terminal residue" evidence="3">
    <location>
        <position position="1"/>
    </location>
</feature>
<evidence type="ECO:0000256" key="2">
    <source>
        <dbReference type="ARBA" id="ARBA00023043"/>
    </source>
</evidence>
<dbReference type="PANTHER" id="PTHR24201">
    <property type="entry name" value="ANK_REP_REGION DOMAIN-CONTAINING PROTEIN"/>
    <property type="match status" value="1"/>
</dbReference>
<dbReference type="Gene3D" id="1.25.40.20">
    <property type="entry name" value="Ankyrin repeat-containing domain"/>
    <property type="match status" value="1"/>
</dbReference>
<dbReference type="InterPro" id="IPR036770">
    <property type="entry name" value="Ankyrin_rpt-contain_sf"/>
</dbReference>
<keyword evidence="4" id="KW-1185">Reference proteome</keyword>
<dbReference type="InterPro" id="IPR002110">
    <property type="entry name" value="Ankyrin_rpt"/>
</dbReference>
<keyword evidence="2" id="KW-0040">ANK repeat</keyword>
<sequence>YAEIIRLLTSKGLDINARDKYVSAPVHDICRVGRQEIARLVVELGADLSRIDKFGRTPFTVACQYGQPNYIEYL</sequence>
<gene>
    <name evidence="3" type="ORF">K432DRAFT_270950</name>
</gene>
<reference evidence="3 4" key="1">
    <citation type="journal article" date="2016" name="Nat. Commun.">
        <title>Ectomycorrhizal ecology is imprinted in the genome of the dominant symbiotic fungus Cenococcum geophilum.</title>
        <authorList>
            <consortium name="DOE Joint Genome Institute"/>
            <person name="Peter M."/>
            <person name="Kohler A."/>
            <person name="Ohm R.A."/>
            <person name="Kuo A."/>
            <person name="Krutzmann J."/>
            <person name="Morin E."/>
            <person name="Arend M."/>
            <person name="Barry K.W."/>
            <person name="Binder M."/>
            <person name="Choi C."/>
            <person name="Clum A."/>
            <person name="Copeland A."/>
            <person name="Grisel N."/>
            <person name="Haridas S."/>
            <person name="Kipfer T."/>
            <person name="LaButti K."/>
            <person name="Lindquist E."/>
            <person name="Lipzen A."/>
            <person name="Maire R."/>
            <person name="Meier B."/>
            <person name="Mihaltcheva S."/>
            <person name="Molinier V."/>
            <person name="Murat C."/>
            <person name="Poggeler S."/>
            <person name="Quandt C.A."/>
            <person name="Sperisen C."/>
            <person name="Tritt A."/>
            <person name="Tisserant E."/>
            <person name="Crous P.W."/>
            <person name="Henrissat B."/>
            <person name="Nehls U."/>
            <person name="Egli S."/>
            <person name="Spatafora J.W."/>
            <person name="Grigoriev I.V."/>
            <person name="Martin F.M."/>
        </authorList>
    </citation>
    <scope>NUCLEOTIDE SEQUENCE [LARGE SCALE GENOMIC DNA]</scope>
    <source>
        <strain evidence="3 4">CBS 459.81</strain>
    </source>
</reference>